<feature type="domain" description="C2H2-type" evidence="1">
    <location>
        <begin position="649"/>
        <end position="670"/>
    </location>
</feature>
<accession>A0A1S5YCZ4</accession>
<evidence type="ECO:0000313" key="2">
    <source>
        <dbReference type="EMBL" id="AQQ79931.1"/>
    </source>
</evidence>
<dbReference type="InterPro" id="IPR003347">
    <property type="entry name" value="JmjC_dom"/>
</dbReference>
<dbReference type="KEGG" id="vg:31050488"/>
<dbReference type="InterPro" id="IPR013087">
    <property type="entry name" value="Znf_C2H2_type"/>
</dbReference>
<dbReference type="RefSeq" id="YP_009345615.1">
    <property type="nucleotide sequence ID" value="NC_033778.1"/>
</dbReference>
<dbReference type="PROSITE" id="PS00028">
    <property type="entry name" value="ZINC_FINGER_C2H2_1"/>
    <property type="match status" value="1"/>
</dbReference>
<proteinExistence type="predicted"/>
<dbReference type="Gene3D" id="3.30.160.60">
    <property type="entry name" value="Classic Zinc Finger"/>
    <property type="match status" value="1"/>
</dbReference>
<gene>
    <name evidence="2" type="ORF">LbFV_ORF11</name>
</gene>
<reference evidence="2 3" key="1">
    <citation type="journal article" date="2016" name="Genome Biol. Evol.">
        <title>Genome Sequencing of the Behavior Manipulating Virus LbFV Reveals a Possible New Virus Family.</title>
        <authorList>
            <person name="Lepetit D."/>
            <person name="Gillet B."/>
            <person name="Hughes S."/>
            <person name="Kraaijeveld K."/>
            <person name="Varaldi J."/>
        </authorList>
    </citation>
    <scope>NUCLEOTIDE SEQUENCE [LARGE SCALE GENOMIC DNA]</scope>
    <source>
        <strain evidence="2">Valence Gotheron</strain>
    </source>
</reference>
<dbReference type="Gene3D" id="2.60.120.650">
    <property type="entry name" value="Cupin"/>
    <property type="match status" value="1"/>
</dbReference>
<keyword evidence="3" id="KW-1185">Reference proteome</keyword>
<dbReference type="Proteomes" id="UP000203066">
    <property type="component" value="Segment"/>
</dbReference>
<evidence type="ECO:0000313" key="3">
    <source>
        <dbReference type="Proteomes" id="UP000203066"/>
    </source>
</evidence>
<organism evidence="2 3">
    <name type="scientific">Leptopilina boulardi filamentous virus</name>
    <dbReference type="NCBI Taxonomy" id="552509"/>
    <lineage>
        <taxon>Viruses</taxon>
        <taxon>Viruses incertae sedis</taxon>
        <taxon>Naldaviricetes</taxon>
        <taxon>Lefavirales</taxon>
        <taxon>Filamentoviridae</taxon>
        <taxon>Alphafilamentovirus</taxon>
        <taxon>Alphafilamentovirus leboulardi</taxon>
    </lineage>
</organism>
<dbReference type="GeneID" id="31050488"/>
<evidence type="ECO:0000259" key="1">
    <source>
        <dbReference type="PROSITE" id="PS00028"/>
    </source>
</evidence>
<protein>
    <submittedName>
        <fullName evidence="2">JmJC domain protein</fullName>
    </submittedName>
</protein>
<dbReference type="SMART" id="SM00355">
    <property type="entry name" value="ZnF_C2H2"/>
    <property type="match status" value="3"/>
</dbReference>
<name>A0A1S5YCZ4_9VIRU</name>
<sequence length="779" mass="89500">MQNEEILMENVSSSSFMKEKENTVNQKIDTNISTPMSEVLSIMHNTSMYLMNTDIGNYSNIEIIPSSMELDISSNGTNVTVIPPPSIIDDYHNGLLNTELSYENSHLINNNDNSPSTIIDKNSTTPSITTTTNIINPNNTITESNIASQVNLNDENNFIVIDNILYKQKNFFINNIPPLTIYKNSKFLLNYSFKGVLVVKNFTLAKTITDIFNNTKSNSKLVLHDCSAFFLENIHFENNYKDLVLKVFQDIKKLFQSDTFSLKLTSNKIHPLSRMDVTNCVIEQIEPSQRNVKMIFKENESSSLSLCNNSANDNDGIFKELAKIINDTFSKNVLIQGHNIPEKLMNSIDKLNDNFNQTTDWMEISKVNLQNVRKKQESDLFLENLYQELYDFIVKQNNFITIDNFSIPINEIENEQVVVKSYSSYLKNLDIKDSTVGFLDELSKETGSLLMNFNRNFKNKVNLCVPQITAVNKSAFEIGTPLSLKPVTIGFCMESQIHFNYFGSNKLWLIIDTTSSQKTFDKFNSYFESDSVNNRDLNTLHLPNCSSLLLHEQFILSPKWLKENGINFQIVVQKPGTIMLFKQSTIRQEINIGYNFSEYVHYGDLYKPISTLKSCFCDTSLNKHQNLFSKELFSNSYKYVAGNKSIKSCKICNLTFSGPATLKKHVAKDHYYNVNDLFKCPIYTCSFNTTNFKKLQKHQLLVHQISKNYRCMICHLNVTRLVKHLTYSHNITTIPFSLEEDYNFINLLMLSFHKNSNFNSDFIKTKIGKKTLIFSSLEK</sequence>
<dbReference type="EMBL" id="KY009685">
    <property type="protein sequence ID" value="AQQ79931.1"/>
    <property type="molecule type" value="Genomic_DNA"/>
</dbReference>
<dbReference type="Pfam" id="PF02373">
    <property type="entry name" value="JmjC"/>
    <property type="match status" value="1"/>
</dbReference>